<dbReference type="Pfam" id="PF16344">
    <property type="entry name" value="FecR_C"/>
    <property type="match status" value="1"/>
</dbReference>
<dbReference type="Gene3D" id="3.55.50.30">
    <property type="match status" value="1"/>
</dbReference>
<feature type="domain" description="Protein FecR C-terminal" evidence="3">
    <location>
        <begin position="263"/>
        <end position="329"/>
    </location>
</feature>
<protein>
    <recommendedName>
        <fullName evidence="6">FecR protein domain-containing protein</fullName>
    </recommendedName>
</protein>
<dbReference type="RefSeq" id="WP_028730333.1">
    <property type="nucleotide sequence ID" value="NZ_KE386765.1"/>
</dbReference>
<dbReference type="PIRSF" id="PIRSF018266">
    <property type="entry name" value="FecR"/>
    <property type="match status" value="1"/>
</dbReference>
<name>A0A0F5JII8_9BACT</name>
<evidence type="ECO:0000313" key="4">
    <source>
        <dbReference type="EMBL" id="KKB57415.1"/>
    </source>
</evidence>
<feature type="transmembrane region" description="Helical" evidence="1">
    <location>
        <begin position="90"/>
        <end position="112"/>
    </location>
</feature>
<reference evidence="4 5" key="1">
    <citation type="submission" date="2013-04" db="EMBL/GenBank/DDBJ databases">
        <title>The Genome Sequence of Parabacteroides gordonii DSM 23371.</title>
        <authorList>
            <consortium name="The Broad Institute Genomics Platform"/>
            <person name="Earl A."/>
            <person name="Ward D."/>
            <person name="Feldgarden M."/>
            <person name="Gevers D."/>
            <person name="Martens E."/>
            <person name="Sakamoto M."/>
            <person name="Benno Y."/>
            <person name="Suzuki N."/>
            <person name="Matsunaga N."/>
            <person name="Koshihara K."/>
            <person name="Seki M."/>
            <person name="Komiya H."/>
            <person name="Walker B."/>
            <person name="Young S."/>
            <person name="Zeng Q."/>
            <person name="Gargeya S."/>
            <person name="Fitzgerald M."/>
            <person name="Haas B."/>
            <person name="Abouelleil A."/>
            <person name="Allen A.W."/>
            <person name="Alvarado L."/>
            <person name="Arachchi H.M."/>
            <person name="Berlin A.M."/>
            <person name="Chapman S.B."/>
            <person name="Gainer-Dewar J."/>
            <person name="Goldberg J."/>
            <person name="Griggs A."/>
            <person name="Gujja S."/>
            <person name="Hansen M."/>
            <person name="Howarth C."/>
            <person name="Imamovic A."/>
            <person name="Ireland A."/>
            <person name="Larimer J."/>
            <person name="McCowan C."/>
            <person name="Murphy C."/>
            <person name="Pearson M."/>
            <person name="Poon T.W."/>
            <person name="Priest M."/>
            <person name="Roberts A."/>
            <person name="Saif S."/>
            <person name="Shea T."/>
            <person name="Sisk P."/>
            <person name="Sykes S."/>
            <person name="Wortman J."/>
            <person name="Nusbaum C."/>
            <person name="Birren B."/>
        </authorList>
    </citation>
    <scope>NUCLEOTIDE SEQUENCE [LARGE SCALE GENOMIC DNA]</scope>
    <source>
        <strain evidence="4 5">MS-1</strain>
    </source>
</reference>
<dbReference type="HOGENOM" id="CLU_050192_2_3_10"/>
<dbReference type="AlphaFoldDB" id="A0A0F5JII8"/>
<dbReference type="PANTHER" id="PTHR30273">
    <property type="entry name" value="PERIPLASMIC SIGNAL SENSOR AND SIGMA FACTOR ACTIVATOR FECR-RELATED"/>
    <property type="match status" value="1"/>
</dbReference>
<dbReference type="Proteomes" id="UP000033035">
    <property type="component" value="Unassembled WGS sequence"/>
</dbReference>
<dbReference type="InterPro" id="IPR006860">
    <property type="entry name" value="FecR"/>
</dbReference>
<sequence length="332" mass="38295">MELEKENIHQLAVHYFEGRITLQEEEELFRFVNACADNYEMFRRWEKEWMQSATPDLGVISEWKHLQRRVQIQRNMPDMFGHKKYSLRQVVAVAAVVVVVMLSGAYGALSFFNKQADPNYFALVTAYGEKSKVILTDGTVVWLNAGSTLRYADNFNASNRTVQLEGEAYFEVEKQSDESPFLVKTSCYDVLVKGTKFNVTSYAEDPFSTTTLLEGAVNVLYEGRQLEVKPGELLCFDKEKKDFSSHHVQASQYRSWIEGRVEYDEIALGELAVRLSRKYDVKIHLDTALDEDATFRVSLRNEETIGQFLQALSDIIPIRFERQGEDIYIKKQ</sequence>
<proteinExistence type="predicted"/>
<keyword evidence="1" id="KW-0812">Transmembrane</keyword>
<feature type="domain" description="FecR protein" evidence="2">
    <location>
        <begin position="123"/>
        <end position="218"/>
    </location>
</feature>
<dbReference type="PANTHER" id="PTHR30273:SF2">
    <property type="entry name" value="PROTEIN FECR"/>
    <property type="match status" value="1"/>
</dbReference>
<keyword evidence="5" id="KW-1185">Reference proteome</keyword>
<dbReference type="PATRIC" id="fig|1203610.3.peg.2194"/>
<dbReference type="Pfam" id="PF04773">
    <property type="entry name" value="FecR"/>
    <property type="match status" value="1"/>
</dbReference>
<evidence type="ECO:0000259" key="2">
    <source>
        <dbReference type="Pfam" id="PF04773"/>
    </source>
</evidence>
<keyword evidence="1" id="KW-0472">Membrane</keyword>
<dbReference type="GO" id="GO:0016989">
    <property type="term" value="F:sigma factor antagonist activity"/>
    <property type="evidence" value="ECO:0007669"/>
    <property type="project" value="TreeGrafter"/>
</dbReference>
<evidence type="ECO:0000259" key="3">
    <source>
        <dbReference type="Pfam" id="PF16344"/>
    </source>
</evidence>
<keyword evidence="1" id="KW-1133">Transmembrane helix</keyword>
<dbReference type="Gene3D" id="2.60.120.1440">
    <property type="match status" value="1"/>
</dbReference>
<gene>
    <name evidence="4" type="ORF">HMPREF1536_02137</name>
</gene>
<evidence type="ECO:0000256" key="1">
    <source>
        <dbReference type="SAM" id="Phobius"/>
    </source>
</evidence>
<evidence type="ECO:0008006" key="6">
    <source>
        <dbReference type="Google" id="ProtNLM"/>
    </source>
</evidence>
<evidence type="ECO:0000313" key="5">
    <source>
        <dbReference type="Proteomes" id="UP000033035"/>
    </source>
</evidence>
<dbReference type="InterPro" id="IPR032508">
    <property type="entry name" value="FecR_C"/>
</dbReference>
<organism evidence="4 5">
    <name type="scientific">Parabacteroides gordonii MS-1 = DSM 23371</name>
    <dbReference type="NCBI Taxonomy" id="1203610"/>
    <lineage>
        <taxon>Bacteria</taxon>
        <taxon>Pseudomonadati</taxon>
        <taxon>Bacteroidota</taxon>
        <taxon>Bacteroidia</taxon>
        <taxon>Bacteroidales</taxon>
        <taxon>Tannerellaceae</taxon>
        <taxon>Parabacteroides</taxon>
    </lineage>
</organism>
<dbReference type="STRING" id="1203610.HMPREF1536_02137"/>
<dbReference type="EMBL" id="AQHW01000013">
    <property type="protein sequence ID" value="KKB57415.1"/>
    <property type="molecule type" value="Genomic_DNA"/>
</dbReference>
<comment type="caution">
    <text evidence="4">The sequence shown here is derived from an EMBL/GenBank/DDBJ whole genome shotgun (WGS) entry which is preliminary data.</text>
</comment>
<accession>A0A0F5JII8</accession>
<dbReference type="InterPro" id="IPR012373">
    <property type="entry name" value="Ferrdict_sens_TM"/>
</dbReference>